<keyword evidence="3" id="KW-1185">Reference proteome</keyword>
<sequence>MDTNVFCVICGAPFFLEENVFKVDHDKEAYKWIFDVQLLGTISSFRNMEVVTSSDRQPTNESRIAKVLLSEPTSWAFSDDDFFQVDGTYYKVLQGDEDGDVVIPLHSMCIEIACKAIEAHITYESANSSGLLPIVCLYHGLRDQFHYTITFGRSKRCDVLSLDSECEKYGERSLLGVDMLGWWGDEYEKFLWDPMHIPELAPWLENNLLSSRSRGPESTMTISASNRQLTRLESLPPELINRIIDFLHSESILALRSTSKSMALKIPLDDRFWRDHILNGKLLPHAWEVTSTAFQSKLREAQHDGRCNSQWTDFRKLVQLAGKSNVVASFRDLREPEIPLGYWNRCRIWKIIEDSIIRPHSRRKAYGTILRNNIDTTFQEGE</sequence>
<dbReference type="OrthoDB" id="3932329at2759"/>
<organism evidence="2 3">
    <name type="scientific">Clohesyomyces aquaticus</name>
    <dbReference type="NCBI Taxonomy" id="1231657"/>
    <lineage>
        <taxon>Eukaryota</taxon>
        <taxon>Fungi</taxon>
        <taxon>Dikarya</taxon>
        <taxon>Ascomycota</taxon>
        <taxon>Pezizomycotina</taxon>
        <taxon>Dothideomycetes</taxon>
        <taxon>Pleosporomycetidae</taxon>
        <taxon>Pleosporales</taxon>
        <taxon>Lindgomycetaceae</taxon>
        <taxon>Clohesyomyces</taxon>
    </lineage>
</organism>
<evidence type="ECO:0000313" key="2">
    <source>
        <dbReference type="EMBL" id="ORY16991.1"/>
    </source>
</evidence>
<reference evidence="2 3" key="1">
    <citation type="submission" date="2016-07" db="EMBL/GenBank/DDBJ databases">
        <title>Pervasive Adenine N6-methylation of Active Genes in Fungi.</title>
        <authorList>
            <consortium name="DOE Joint Genome Institute"/>
            <person name="Mondo S.J."/>
            <person name="Dannebaum R.O."/>
            <person name="Kuo R.C."/>
            <person name="Labutti K."/>
            <person name="Haridas S."/>
            <person name="Kuo A."/>
            <person name="Salamov A."/>
            <person name="Ahrendt S.R."/>
            <person name="Lipzen A."/>
            <person name="Sullivan W."/>
            <person name="Andreopoulos W.B."/>
            <person name="Clum A."/>
            <person name="Lindquist E."/>
            <person name="Daum C."/>
            <person name="Ramamoorthy G.K."/>
            <person name="Gryganskyi A."/>
            <person name="Culley D."/>
            <person name="Magnuson J.K."/>
            <person name="James T.Y."/>
            <person name="O'Malley M.A."/>
            <person name="Stajich J.E."/>
            <person name="Spatafora J.W."/>
            <person name="Visel A."/>
            <person name="Grigoriev I.V."/>
        </authorList>
    </citation>
    <scope>NUCLEOTIDE SEQUENCE [LARGE SCALE GENOMIC DNA]</scope>
    <source>
        <strain evidence="2 3">CBS 115471</strain>
    </source>
</reference>
<proteinExistence type="predicted"/>
<evidence type="ECO:0000313" key="3">
    <source>
        <dbReference type="Proteomes" id="UP000193144"/>
    </source>
</evidence>
<dbReference type="EMBL" id="MCFA01000015">
    <property type="protein sequence ID" value="ORY16991.1"/>
    <property type="molecule type" value="Genomic_DNA"/>
</dbReference>
<dbReference type="Pfam" id="PF00646">
    <property type="entry name" value="F-box"/>
    <property type="match status" value="1"/>
</dbReference>
<dbReference type="STRING" id="1231657.A0A1Y2A3A1"/>
<dbReference type="Gene3D" id="1.20.1280.50">
    <property type="match status" value="1"/>
</dbReference>
<dbReference type="AlphaFoldDB" id="A0A1Y2A3A1"/>
<dbReference type="Proteomes" id="UP000193144">
    <property type="component" value="Unassembled WGS sequence"/>
</dbReference>
<protein>
    <recommendedName>
        <fullName evidence="1">F-box domain-containing protein</fullName>
    </recommendedName>
</protein>
<name>A0A1Y2A3A1_9PLEO</name>
<dbReference type="PROSITE" id="PS50181">
    <property type="entry name" value="FBOX"/>
    <property type="match status" value="1"/>
</dbReference>
<gene>
    <name evidence="2" type="ORF">BCR34DRAFT_75650</name>
</gene>
<dbReference type="InterPro" id="IPR001810">
    <property type="entry name" value="F-box_dom"/>
</dbReference>
<comment type="caution">
    <text evidence="2">The sequence shown here is derived from an EMBL/GenBank/DDBJ whole genome shotgun (WGS) entry which is preliminary data.</text>
</comment>
<accession>A0A1Y2A3A1</accession>
<feature type="domain" description="F-box" evidence="1">
    <location>
        <begin position="229"/>
        <end position="276"/>
    </location>
</feature>
<evidence type="ECO:0000259" key="1">
    <source>
        <dbReference type="PROSITE" id="PS50181"/>
    </source>
</evidence>
<dbReference type="InterPro" id="IPR036047">
    <property type="entry name" value="F-box-like_dom_sf"/>
</dbReference>
<dbReference type="SUPFAM" id="SSF81383">
    <property type="entry name" value="F-box domain"/>
    <property type="match status" value="1"/>
</dbReference>